<dbReference type="Proteomes" id="UP000007258">
    <property type="component" value="Chromosome 2"/>
</dbReference>
<dbReference type="InParanoid" id="A4H398"/>
<gene>
    <name evidence="1" type="ORF">LBRM_02_0010</name>
</gene>
<dbReference type="AlphaFoldDB" id="A4H398"/>
<name>A4H398_LEIBR</name>
<dbReference type="VEuPathDB" id="TriTrypDB:LbrM.35.0010"/>
<dbReference type="GO" id="GO:0016757">
    <property type="term" value="F:glycosyltransferase activity"/>
    <property type="evidence" value="ECO:0007669"/>
    <property type="project" value="UniProtKB-KW"/>
</dbReference>
<dbReference type="KEGG" id="lbz:LBRM_02_0010"/>
<reference evidence="1 2" key="1">
    <citation type="journal article" date="2007" name="Nat. Genet.">
        <title>Comparative genomic analysis of three Leishmania species that cause diverse human disease.</title>
        <authorList>
            <person name="Peacock C.S."/>
            <person name="Seeger K."/>
            <person name="Harris D."/>
            <person name="Murphy L."/>
            <person name="Ruiz J.C."/>
            <person name="Quail M.A."/>
            <person name="Peters N."/>
            <person name="Adlem E."/>
            <person name="Tivey A."/>
            <person name="Aslett M."/>
            <person name="Kerhornou A."/>
            <person name="Ivens A."/>
            <person name="Fraser A."/>
            <person name="Rajandream M.A."/>
            <person name="Carver T."/>
            <person name="Norbertczak H."/>
            <person name="Chillingworth T."/>
            <person name="Hance Z."/>
            <person name="Jagels K."/>
            <person name="Moule S."/>
            <person name="Ormond D."/>
            <person name="Rutter S."/>
            <person name="Squares R."/>
            <person name="Whitehead S."/>
            <person name="Rabbinowitsch E."/>
            <person name="Arrowsmith C."/>
            <person name="White B."/>
            <person name="Thurston S."/>
            <person name="Bringaud F."/>
            <person name="Baldauf S.L."/>
            <person name="Faulconbridge A."/>
            <person name="Jeffares D."/>
            <person name="Depledge D.P."/>
            <person name="Oyola S.O."/>
            <person name="Hilley J.D."/>
            <person name="Brito L.O."/>
            <person name="Tosi L.R."/>
            <person name="Barrell B."/>
            <person name="Cruz A.K."/>
            <person name="Mottram J.C."/>
            <person name="Smith D.F."/>
            <person name="Berriman M."/>
        </authorList>
    </citation>
    <scope>NUCLEOTIDE SEQUENCE [LARGE SCALE GENOMIC DNA]</scope>
    <source>
        <strain evidence="1 2">MHOM/BR/75/M2904</strain>
    </source>
</reference>
<organism evidence="1 2">
    <name type="scientific">Leishmania braziliensis</name>
    <dbReference type="NCBI Taxonomy" id="5660"/>
    <lineage>
        <taxon>Eukaryota</taxon>
        <taxon>Discoba</taxon>
        <taxon>Euglenozoa</taxon>
        <taxon>Kinetoplastea</taxon>
        <taxon>Metakinetoplastina</taxon>
        <taxon>Trypanosomatida</taxon>
        <taxon>Trypanosomatidae</taxon>
        <taxon>Leishmaniinae</taxon>
        <taxon>Leishmania</taxon>
        <taxon>Leishmania braziliensis species complex</taxon>
    </lineage>
</organism>
<proteinExistence type="predicted"/>
<reference evidence="1 2" key="2">
    <citation type="journal article" date="2011" name="Genome Res.">
        <title>Chromosome and gene copy number variation allow major structural change between species and strains of Leishmania.</title>
        <authorList>
            <person name="Rogers M.B."/>
            <person name="Hilley J.D."/>
            <person name="Dickens N.J."/>
            <person name="Wilkes J."/>
            <person name="Bates P.A."/>
            <person name="Depledge D.P."/>
            <person name="Harris D."/>
            <person name="Her Y."/>
            <person name="Herzyk P."/>
            <person name="Imamura H."/>
            <person name="Otto T.D."/>
            <person name="Sanders M."/>
            <person name="Seeger K."/>
            <person name="Dujardin J.C."/>
            <person name="Berriman M."/>
            <person name="Smith D.F."/>
            <person name="Hertz-Fowler C."/>
            <person name="Mottram J.C."/>
        </authorList>
    </citation>
    <scope>NUCLEOTIDE SEQUENCE [LARGE SCALE GENOMIC DNA]</scope>
    <source>
        <strain evidence="1 2">MHOM/BR/75/M2904</strain>
    </source>
</reference>
<dbReference type="CAZy" id="GT67">
    <property type="family name" value="Glycosyltransferase Family 67"/>
</dbReference>
<dbReference type="RefSeq" id="XP_001561518.1">
    <property type="nucleotide sequence ID" value="XM_001561468.1"/>
</dbReference>
<dbReference type="OMA" id="KNNIGWH"/>
<accession>A4H398</accession>
<evidence type="ECO:0000313" key="1">
    <source>
        <dbReference type="EMBL" id="CAM41400.1"/>
    </source>
</evidence>
<protein>
    <submittedName>
        <fullName evidence="1">Phosphoglycan beta 1,3 galactosyltransferase 3</fullName>
    </submittedName>
</protein>
<sequence>MQYEDVLVGKQVKDHLGGVRQLCPGRRVCYMADRRSRAHQILRPVASRLTWNSVMTHFGMPAIPYYVHYFHKNELKVAEEAKRLIERGLDVNAIEANATKNMEEWVASQVPKTLVGLGSVLDLSWVRGKPRTTYVVAEEDDVAVYDVRYKHAKAHIAKCIWVSG</sequence>
<keyword evidence="1" id="KW-0328">Glycosyltransferase</keyword>
<evidence type="ECO:0000313" key="2">
    <source>
        <dbReference type="Proteomes" id="UP000007258"/>
    </source>
</evidence>
<keyword evidence="1" id="KW-0808">Transferase</keyword>
<dbReference type="GeneID" id="5412463"/>
<dbReference type="EMBL" id="FR798976">
    <property type="protein sequence ID" value="CAM41400.1"/>
    <property type="molecule type" value="Genomic_DNA"/>
</dbReference>
<keyword evidence="2" id="KW-1185">Reference proteome</keyword>